<dbReference type="Proteomes" id="UP001597182">
    <property type="component" value="Unassembled WGS sequence"/>
</dbReference>
<organism evidence="1 2">
    <name type="scientific">Pseudonocardia benzenivorans</name>
    <dbReference type="NCBI Taxonomy" id="228005"/>
    <lineage>
        <taxon>Bacteria</taxon>
        <taxon>Bacillati</taxon>
        <taxon>Actinomycetota</taxon>
        <taxon>Actinomycetes</taxon>
        <taxon>Pseudonocardiales</taxon>
        <taxon>Pseudonocardiaceae</taxon>
        <taxon>Pseudonocardia</taxon>
    </lineage>
</organism>
<sequence length="398" mass="40242">MRWLPLLLAGVLLLASCGSDTERRAVDGLVDSWTAGPFYTLPDPIPPGAPGTLVRSERLGSAPAGAIAWRVLYHSRDVTGADLLTSGVVVAPAGPAPAGGRTVVSWGHPTTGTAQRCAPSVGDDPFDLVEGLSDLLRAGYVVAAADYPGMGAPGPASYLIGATAGDSVLDAARAARALPETGASDRLLLWGHSQGGHAVLFAAQLAAAYAPELRLLGVATAAPATDLADLLRADIGDVSGVTIGAYAFAAYSAAYGVRLDTILTPAGAAATPAMARLCLIGQNAQLHDIATPLVGHYLGGDPGLVQPWARLLAANTPGTTRLDVPLLVAQGGADTLVRPQVTTAFVARQCALGTHVTSLPLPGVDHGFVALDALPTLLPWLAAVERGTPPASTCPAGA</sequence>
<dbReference type="PIRSF" id="PIRSF029171">
    <property type="entry name" value="Esterase_LipA"/>
    <property type="match status" value="1"/>
</dbReference>
<dbReference type="InterPro" id="IPR029058">
    <property type="entry name" value="AB_hydrolase_fold"/>
</dbReference>
<dbReference type="RefSeq" id="WP_346090119.1">
    <property type="nucleotide sequence ID" value="NZ_BAABKS010000006.1"/>
</dbReference>
<proteinExistence type="predicted"/>
<evidence type="ECO:0000313" key="2">
    <source>
        <dbReference type="Proteomes" id="UP001597182"/>
    </source>
</evidence>
<dbReference type="Pfam" id="PF03583">
    <property type="entry name" value="LIP"/>
    <property type="match status" value="1"/>
</dbReference>
<dbReference type="PROSITE" id="PS51257">
    <property type="entry name" value="PROKAR_LIPOPROTEIN"/>
    <property type="match status" value="1"/>
</dbReference>
<dbReference type="InterPro" id="IPR005152">
    <property type="entry name" value="Lipase_secreted"/>
</dbReference>
<gene>
    <name evidence="1" type="ORF">ACFQ34_14935</name>
</gene>
<dbReference type="PANTHER" id="PTHR34853">
    <property type="match status" value="1"/>
</dbReference>
<evidence type="ECO:0000313" key="1">
    <source>
        <dbReference type="EMBL" id="MFD1234583.1"/>
    </source>
</evidence>
<protein>
    <submittedName>
        <fullName evidence="1">Lipase family protein</fullName>
    </submittedName>
</protein>
<dbReference type="EMBL" id="JBHTMB010000134">
    <property type="protein sequence ID" value="MFD1234583.1"/>
    <property type="molecule type" value="Genomic_DNA"/>
</dbReference>
<comment type="caution">
    <text evidence="1">The sequence shown here is derived from an EMBL/GenBank/DDBJ whole genome shotgun (WGS) entry which is preliminary data.</text>
</comment>
<keyword evidence="2" id="KW-1185">Reference proteome</keyword>
<reference evidence="2" key="1">
    <citation type="journal article" date="2019" name="Int. J. Syst. Evol. Microbiol.">
        <title>The Global Catalogue of Microorganisms (GCM) 10K type strain sequencing project: providing services to taxonomists for standard genome sequencing and annotation.</title>
        <authorList>
            <consortium name="The Broad Institute Genomics Platform"/>
            <consortium name="The Broad Institute Genome Sequencing Center for Infectious Disease"/>
            <person name="Wu L."/>
            <person name="Ma J."/>
        </authorList>
    </citation>
    <scope>NUCLEOTIDE SEQUENCE [LARGE SCALE GENOMIC DNA]</scope>
    <source>
        <strain evidence="2">CCUG 49018</strain>
    </source>
</reference>
<dbReference type="Gene3D" id="3.40.50.1820">
    <property type="entry name" value="alpha/beta hydrolase"/>
    <property type="match status" value="1"/>
</dbReference>
<dbReference type="SUPFAM" id="SSF53474">
    <property type="entry name" value="alpha/beta-Hydrolases"/>
    <property type="match status" value="1"/>
</dbReference>
<name>A0ABW3VIS3_9PSEU</name>
<dbReference type="PANTHER" id="PTHR34853:SF1">
    <property type="entry name" value="LIPASE 5"/>
    <property type="match status" value="1"/>
</dbReference>
<accession>A0ABW3VIS3</accession>